<gene>
    <name evidence="1" type="ORF">Syun_013069</name>
</gene>
<dbReference type="AlphaFoldDB" id="A0AAP0K1E8"/>
<evidence type="ECO:0000313" key="2">
    <source>
        <dbReference type="Proteomes" id="UP001420932"/>
    </source>
</evidence>
<accession>A0AAP0K1E8</accession>
<organism evidence="1 2">
    <name type="scientific">Stephania yunnanensis</name>
    <dbReference type="NCBI Taxonomy" id="152371"/>
    <lineage>
        <taxon>Eukaryota</taxon>
        <taxon>Viridiplantae</taxon>
        <taxon>Streptophyta</taxon>
        <taxon>Embryophyta</taxon>
        <taxon>Tracheophyta</taxon>
        <taxon>Spermatophyta</taxon>
        <taxon>Magnoliopsida</taxon>
        <taxon>Ranunculales</taxon>
        <taxon>Menispermaceae</taxon>
        <taxon>Menispermoideae</taxon>
        <taxon>Cissampelideae</taxon>
        <taxon>Stephania</taxon>
    </lineage>
</organism>
<sequence>MIPAVGGPALAFEPQQSDLLIAARAPVLRSGRRFHRAIARFRTLHDLRIIRIKRCRHDNLLFWLSWLGLRWGVERFLESGLRRGLLFLFDAKVSVTLGAEIHGRLCAEEPAPVRAKLGPFRVLAACVVLARIHLLQNLQTQKQKPGFQIQKTRVVLFFSKPSCLIDKKVCEKVVERLFLLGKMEVERVYIYRGYLFYFVNK</sequence>
<reference evidence="1 2" key="1">
    <citation type="submission" date="2024-01" db="EMBL/GenBank/DDBJ databases">
        <title>Genome assemblies of Stephania.</title>
        <authorList>
            <person name="Yang L."/>
        </authorList>
    </citation>
    <scope>NUCLEOTIDE SEQUENCE [LARGE SCALE GENOMIC DNA]</scope>
    <source>
        <strain evidence="1">YNDBR</strain>
        <tissue evidence="1">Leaf</tissue>
    </source>
</reference>
<name>A0AAP0K1E8_9MAGN</name>
<comment type="caution">
    <text evidence="1">The sequence shown here is derived from an EMBL/GenBank/DDBJ whole genome shotgun (WGS) entry which is preliminary data.</text>
</comment>
<dbReference type="Proteomes" id="UP001420932">
    <property type="component" value="Unassembled WGS sequence"/>
</dbReference>
<evidence type="ECO:0000313" key="1">
    <source>
        <dbReference type="EMBL" id="KAK9143669.1"/>
    </source>
</evidence>
<keyword evidence="2" id="KW-1185">Reference proteome</keyword>
<proteinExistence type="predicted"/>
<dbReference type="EMBL" id="JBBNAF010000005">
    <property type="protein sequence ID" value="KAK9143669.1"/>
    <property type="molecule type" value="Genomic_DNA"/>
</dbReference>
<protein>
    <submittedName>
        <fullName evidence="1">Uncharacterized protein</fullName>
    </submittedName>
</protein>